<keyword evidence="6" id="KW-1185">Reference proteome</keyword>
<dbReference type="RefSeq" id="WP_223417522.1">
    <property type="nucleotide sequence ID" value="NZ_JAIPME010000001.1"/>
</dbReference>
<reference evidence="5 6" key="1">
    <citation type="submission" date="2021-08" db="EMBL/GenBank/DDBJ databases">
        <title>FDA dAtabase for Regulatory Grade micrObial Sequences (FDA-ARGOS): Supporting development and validation of Infectious Disease Dx tests.</title>
        <authorList>
            <person name="Sproer C."/>
            <person name="Gronow S."/>
            <person name="Severitt S."/>
            <person name="Schroder I."/>
            <person name="Tallon L."/>
            <person name="Sadzewicz L."/>
            <person name="Zhao X."/>
            <person name="Boylan J."/>
            <person name="Ott S."/>
            <person name="Bowen H."/>
            <person name="Vavikolanu K."/>
            <person name="Hazen T."/>
            <person name="Aluvathingal J."/>
            <person name="Nadendla S."/>
            <person name="Lowell S."/>
            <person name="Myers T."/>
            <person name="Yan Y."/>
            <person name="Sichtig H."/>
        </authorList>
    </citation>
    <scope>NUCLEOTIDE SEQUENCE [LARGE SCALE GENOMIC DNA]</scope>
    <source>
        <strain evidence="5 6">FDAARGOS_1460</strain>
    </source>
</reference>
<keyword evidence="1" id="KW-0805">Transcription regulation</keyword>
<evidence type="ECO:0000259" key="4">
    <source>
        <dbReference type="PROSITE" id="PS50943"/>
    </source>
</evidence>
<dbReference type="PANTHER" id="PTHR40661">
    <property type="match status" value="1"/>
</dbReference>
<name>A0ABS7SW59_9FIRM</name>
<keyword evidence="2" id="KW-0238">DNA-binding</keyword>
<dbReference type="PANTHER" id="PTHR40661:SF3">
    <property type="entry name" value="FELS-1 PROPHAGE TRANSCRIPTIONAL REGULATOR"/>
    <property type="match status" value="1"/>
</dbReference>
<dbReference type="PROSITE" id="PS50943">
    <property type="entry name" value="HTH_CROC1"/>
    <property type="match status" value="1"/>
</dbReference>
<comment type="caution">
    <text evidence="5">The sequence shown here is derived from an EMBL/GenBank/DDBJ whole genome shotgun (WGS) entry which is preliminary data.</text>
</comment>
<dbReference type="InterPro" id="IPR010982">
    <property type="entry name" value="Lambda_DNA-bd_dom_sf"/>
</dbReference>
<evidence type="ECO:0000313" key="6">
    <source>
        <dbReference type="Proteomes" id="UP000734271"/>
    </source>
</evidence>
<dbReference type="InterPro" id="IPR036286">
    <property type="entry name" value="LexA/Signal_pep-like_sf"/>
</dbReference>
<dbReference type="Pfam" id="PF00717">
    <property type="entry name" value="Peptidase_S24"/>
    <property type="match status" value="1"/>
</dbReference>
<organism evidence="5 6">
    <name type="scientific">Anaerococcus murdochii</name>
    <dbReference type="NCBI Taxonomy" id="411577"/>
    <lineage>
        <taxon>Bacteria</taxon>
        <taxon>Bacillati</taxon>
        <taxon>Bacillota</taxon>
        <taxon>Tissierellia</taxon>
        <taxon>Tissierellales</taxon>
        <taxon>Peptoniphilaceae</taxon>
        <taxon>Anaerococcus</taxon>
    </lineage>
</organism>
<evidence type="ECO:0000313" key="5">
    <source>
        <dbReference type="EMBL" id="MBZ2385772.1"/>
    </source>
</evidence>
<dbReference type="Gene3D" id="2.10.109.10">
    <property type="entry name" value="Umud Fragment, subunit A"/>
    <property type="match status" value="1"/>
</dbReference>
<sequence length="215" mass="24350">MTKLTENLKHYRKLNGYTQETIAPKLKITTSAYGMYEQGRNTPPYSKLKELSEIYNISISELTGEPRENLEFIARSVSVHTYPYIDNYVSAGSPTTISGMENLPKIQIPDELTGNYAGSKNLFFLKVNGESMNKIIPNDSVIGIIGYDTIYDLKNGDIVVYATQDGEYAVKYFYRDGNKLIFRPASTNPNYYDTIFDIKDNIKIIGKVVQYSVTL</sequence>
<dbReference type="InterPro" id="IPR001387">
    <property type="entry name" value="Cro/C1-type_HTH"/>
</dbReference>
<evidence type="ECO:0000256" key="1">
    <source>
        <dbReference type="ARBA" id="ARBA00023015"/>
    </source>
</evidence>
<dbReference type="Gene3D" id="1.10.260.40">
    <property type="entry name" value="lambda repressor-like DNA-binding domains"/>
    <property type="match status" value="1"/>
</dbReference>
<gene>
    <name evidence="5" type="ORF">K8P03_00335</name>
</gene>
<dbReference type="SUPFAM" id="SSF47413">
    <property type="entry name" value="lambda repressor-like DNA-binding domains"/>
    <property type="match status" value="1"/>
</dbReference>
<dbReference type="Proteomes" id="UP000734271">
    <property type="component" value="Unassembled WGS sequence"/>
</dbReference>
<dbReference type="CDD" id="cd06462">
    <property type="entry name" value="Peptidase_S24_S26"/>
    <property type="match status" value="1"/>
</dbReference>
<dbReference type="InterPro" id="IPR015927">
    <property type="entry name" value="Peptidase_S24_S26A/B/C"/>
</dbReference>
<dbReference type="EMBL" id="JAIPME010000001">
    <property type="protein sequence ID" value="MBZ2385772.1"/>
    <property type="molecule type" value="Genomic_DNA"/>
</dbReference>
<keyword evidence="3" id="KW-0804">Transcription</keyword>
<feature type="domain" description="HTH cro/C1-type" evidence="4">
    <location>
        <begin position="8"/>
        <end position="62"/>
    </location>
</feature>
<dbReference type="CDD" id="cd00093">
    <property type="entry name" value="HTH_XRE"/>
    <property type="match status" value="1"/>
</dbReference>
<accession>A0ABS7SW59</accession>
<proteinExistence type="predicted"/>
<dbReference type="SUPFAM" id="SSF51306">
    <property type="entry name" value="LexA/Signal peptidase"/>
    <property type="match status" value="1"/>
</dbReference>
<evidence type="ECO:0000256" key="2">
    <source>
        <dbReference type="ARBA" id="ARBA00023125"/>
    </source>
</evidence>
<evidence type="ECO:0000256" key="3">
    <source>
        <dbReference type="ARBA" id="ARBA00023163"/>
    </source>
</evidence>
<protein>
    <submittedName>
        <fullName evidence="5">XRE family transcriptional regulator</fullName>
    </submittedName>
</protein>
<dbReference type="SMART" id="SM00530">
    <property type="entry name" value="HTH_XRE"/>
    <property type="match status" value="1"/>
</dbReference>
<dbReference type="Pfam" id="PF01381">
    <property type="entry name" value="HTH_3"/>
    <property type="match status" value="1"/>
</dbReference>